<evidence type="ECO:0000256" key="7">
    <source>
        <dbReference type="SAM" id="Phobius"/>
    </source>
</evidence>
<evidence type="ECO:0000313" key="10">
    <source>
        <dbReference type="Proteomes" id="UP000278907"/>
    </source>
</evidence>
<dbReference type="InterPro" id="IPR000719">
    <property type="entry name" value="Prot_kinase_dom"/>
</dbReference>
<feature type="transmembrane region" description="Helical" evidence="7">
    <location>
        <begin position="53"/>
        <end position="73"/>
    </location>
</feature>
<feature type="transmembrane region" description="Helical" evidence="7">
    <location>
        <begin position="126"/>
        <end position="144"/>
    </location>
</feature>
<dbReference type="InterPro" id="IPR011009">
    <property type="entry name" value="Kinase-like_dom_sf"/>
</dbReference>
<keyword evidence="7" id="KW-0812">Transmembrane</keyword>
<feature type="binding site" evidence="5">
    <location>
        <position position="255"/>
    </location>
    <ligand>
        <name>ATP</name>
        <dbReference type="ChEBI" id="CHEBI:30616"/>
    </ligand>
</feature>
<keyword evidence="3 9" id="KW-0418">Kinase</keyword>
<sequence length="579" mass="62638">MLALVHFATWAAVRSQRVQLWLASSFLGFAAISFSVGVASSEASAMVDDTRPWLLLGALTSIPLPYTLLRVLWSLLDLPLTRWRRVMLGVTVALGAVRVLDTVLSLRTPSATGLTSEQLARATAGLGLPLFWLLAVVVGGTWAVEAARLLKRRGAMAVAVLVASLCALALLGRELAVDLGWSDGLHLFALVGLPFLLLSSTALAILTARSLRGADLGTGIHRYRRLVRLGRGGMGEVWLAVRTGRAGFHRLVVLKRMLDGGDAEDAEVRVHRFIGEARTAARLHHPNIVSVHDLGQLDGAWFIVMEYLSGVNVFELVKRARKSGPLPLEVIVEIGQQALRGLAYAHERGVTHRDISTDNLVVSFDGVVKVVDFGIAQGADALPEPISGTAIVPVEGRLTQEGGIIGKLAYMPPERVEGEEATPSGDLFALGCVLYELLSRTMPHVAPTASQLPGLERPESPIASRVLRSVLETALQPRPELRFADAKAFHLALEPARQVLPAVDLAGWLRDHFSERWLREQALVELGDPTPTEVEALLKSTPRPRVEEPIATVESATPTEVLTPPVEEPSETVRIKRPS</sequence>
<feature type="transmembrane region" description="Helical" evidence="7">
    <location>
        <begin position="185"/>
        <end position="206"/>
    </location>
</feature>
<feature type="transmembrane region" description="Helical" evidence="7">
    <location>
        <begin position="20"/>
        <end position="41"/>
    </location>
</feature>
<keyword evidence="10" id="KW-1185">Reference proteome</keyword>
<gene>
    <name evidence="9" type="ORF">D7Y13_23395</name>
</gene>
<evidence type="ECO:0000256" key="2">
    <source>
        <dbReference type="ARBA" id="ARBA00022741"/>
    </source>
</evidence>
<protein>
    <submittedName>
        <fullName evidence="9">Serine/threonine protein kinase</fullName>
    </submittedName>
</protein>
<keyword evidence="7" id="KW-0472">Membrane</keyword>
<keyword evidence="2 5" id="KW-0547">Nucleotide-binding</keyword>
<evidence type="ECO:0000256" key="1">
    <source>
        <dbReference type="ARBA" id="ARBA00022679"/>
    </source>
</evidence>
<evidence type="ECO:0000313" key="9">
    <source>
        <dbReference type="EMBL" id="RKI02947.1"/>
    </source>
</evidence>
<reference evidence="9 10" key="1">
    <citation type="submission" date="2018-09" db="EMBL/GenBank/DDBJ databases">
        <authorList>
            <person name="Livingstone P.G."/>
            <person name="Whitworth D.E."/>
        </authorList>
    </citation>
    <scope>NUCLEOTIDE SEQUENCE [LARGE SCALE GENOMIC DNA]</scope>
    <source>
        <strain evidence="9 10">CA031B</strain>
    </source>
</reference>
<evidence type="ECO:0000256" key="3">
    <source>
        <dbReference type="ARBA" id="ARBA00022777"/>
    </source>
</evidence>
<evidence type="ECO:0000259" key="8">
    <source>
        <dbReference type="PROSITE" id="PS50011"/>
    </source>
</evidence>
<dbReference type="Gene3D" id="3.30.200.20">
    <property type="entry name" value="Phosphorylase Kinase, domain 1"/>
    <property type="match status" value="1"/>
</dbReference>
<feature type="transmembrane region" description="Helical" evidence="7">
    <location>
        <begin position="156"/>
        <end position="173"/>
    </location>
</feature>
<dbReference type="Proteomes" id="UP000278907">
    <property type="component" value="Unassembled WGS sequence"/>
</dbReference>
<comment type="caution">
    <text evidence="9">The sequence shown here is derived from an EMBL/GenBank/DDBJ whole genome shotgun (WGS) entry which is preliminary data.</text>
</comment>
<dbReference type="InterPro" id="IPR008266">
    <property type="entry name" value="Tyr_kinase_AS"/>
</dbReference>
<dbReference type="Gene3D" id="1.10.510.10">
    <property type="entry name" value="Transferase(Phosphotransferase) domain 1"/>
    <property type="match status" value="1"/>
</dbReference>
<feature type="domain" description="Protein kinase" evidence="8">
    <location>
        <begin position="223"/>
        <end position="493"/>
    </location>
</feature>
<dbReference type="GO" id="GO:0004674">
    <property type="term" value="F:protein serine/threonine kinase activity"/>
    <property type="evidence" value="ECO:0007669"/>
    <property type="project" value="UniProtKB-KW"/>
</dbReference>
<accession>A0ABX9QEI8</accession>
<feature type="region of interest" description="Disordered" evidence="6">
    <location>
        <begin position="554"/>
        <end position="579"/>
    </location>
</feature>
<dbReference type="PROSITE" id="PS50011">
    <property type="entry name" value="PROTEIN_KINASE_DOM"/>
    <property type="match status" value="1"/>
</dbReference>
<keyword evidence="1" id="KW-0808">Transferase</keyword>
<evidence type="ECO:0000256" key="6">
    <source>
        <dbReference type="SAM" id="MobiDB-lite"/>
    </source>
</evidence>
<dbReference type="PROSITE" id="PS00109">
    <property type="entry name" value="PROTEIN_KINASE_TYR"/>
    <property type="match status" value="1"/>
</dbReference>
<proteinExistence type="predicted"/>
<keyword evidence="4 5" id="KW-0067">ATP-binding</keyword>
<dbReference type="EMBL" id="RAWI01000192">
    <property type="protein sequence ID" value="RKI02947.1"/>
    <property type="molecule type" value="Genomic_DNA"/>
</dbReference>
<dbReference type="SUPFAM" id="SSF56112">
    <property type="entry name" value="Protein kinase-like (PK-like)"/>
    <property type="match status" value="1"/>
</dbReference>
<organism evidence="9 10">
    <name type="scientific">Corallococcus praedator</name>
    <dbReference type="NCBI Taxonomy" id="2316724"/>
    <lineage>
        <taxon>Bacteria</taxon>
        <taxon>Pseudomonadati</taxon>
        <taxon>Myxococcota</taxon>
        <taxon>Myxococcia</taxon>
        <taxon>Myxococcales</taxon>
        <taxon>Cystobacterineae</taxon>
        <taxon>Myxococcaceae</taxon>
        <taxon>Corallococcus</taxon>
    </lineage>
</organism>
<dbReference type="PANTHER" id="PTHR43289:SF6">
    <property type="entry name" value="SERINE_THREONINE-PROTEIN KINASE NEKL-3"/>
    <property type="match status" value="1"/>
</dbReference>
<dbReference type="InterPro" id="IPR017441">
    <property type="entry name" value="Protein_kinase_ATP_BS"/>
</dbReference>
<keyword evidence="9" id="KW-0723">Serine/threonine-protein kinase</keyword>
<keyword evidence="7" id="KW-1133">Transmembrane helix</keyword>
<dbReference type="PANTHER" id="PTHR43289">
    <property type="entry name" value="MITOGEN-ACTIVATED PROTEIN KINASE KINASE KINASE 20-RELATED"/>
    <property type="match status" value="1"/>
</dbReference>
<dbReference type="PROSITE" id="PS00107">
    <property type="entry name" value="PROTEIN_KINASE_ATP"/>
    <property type="match status" value="1"/>
</dbReference>
<evidence type="ECO:0000256" key="5">
    <source>
        <dbReference type="PROSITE-ProRule" id="PRU10141"/>
    </source>
</evidence>
<name>A0ABX9QEI8_9BACT</name>
<evidence type="ECO:0000256" key="4">
    <source>
        <dbReference type="ARBA" id="ARBA00022840"/>
    </source>
</evidence>
<dbReference type="CDD" id="cd14014">
    <property type="entry name" value="STKc_PknB_like"/>
    <property type="match status" value="1"/>
</dbReference>
<dbReference type="Pfam" id="PF00069">
    <property type="entry name" value="Pkinase"/>
    <property type="match status" value="1"/>
</dbReference>